<dbReference type="KEGG" id="fpu:FPSE_01623"/>
<sequence length="79" mass="8924">MAGALTPEVYAILQEQSRTTLEASLEAWVRREGSVDKHFRATLAANLWILSAAERERAGWVVEAVRWQHAMTLSLSKEE</sequence>
<dbReference type="RefSeq" id="XP_009253018.1">
    <property type="nucleotide sequence ID" value="XM_009254743.1"/>
</dbReference>
<dbReference type="Proteomes" id="UP000007978">
    <property type="component" value="Chromosome 4"/>
</dbReference>
<evidence type="ECO:0000313" key="1">
    <source>
        <dbReference type="EMBL" id="EKJ78162.1"/>
    </source>
</evidence>
<dbReference type="AlphaFoldDB" id="K3VRF0"/>
<organism evidence="1 2">
    <name type="scientific">Fusarium pseudograminearum (strain CS3096)</name>
    <name type="common">Wheat and barley crown-rot fungus</name>
    <dbReference type="NCBI Taxonomy" id="1028729"/>
    <lineage>
        <taxon>Eukaryota</taxon>
        <taxon>Fungi</taxon>
        <taxon>Dikarya</taxon>
        <taxon>Ascomycota</taxon>
        <taxon>Pezizomycotina</taxon>
        <taxon>Sordariomycetes</taxon>
        <taxon>Hypocreomycetidae</taxon>
        <taxon>Hypocreales</taxon>
        <taxon>Nectriaceae</taxon>
        <taxon>Fusarium</taxon>
    </lineage>
</organism>
<reference evidence="1 2" key="1">
    <citation type="journal article" date="2012" name="PLoS Pathog.">
        <title>Comparative pathogenomics reveals horizontally acquired novel virulence genes in fungi infecting cereal hosts.</title>
        <authorList>
            <person name="Gardiner D.M."/>
            <person name="McDonald M.C."/>
            <person name="Covarelli L."/>
            <person name="Solomon P.S."/>
            <person name="Rusu A.G."/>
            <person name="Marshall M."/>
            <person name="Kazan K."/>
            <person name="Chakraborty S."/>
            <person name="McDonald B.A."/>
            <person name="Manners J.M."/>
        </authorList>
    </citation>
    <scope>NUCLEOTIDE SEQUENCE [LARGE SCALE GENOMIC DNA]</scope>
    <source>
        <strain evidence="1 2">CS3096</strain>
    </source>
</reference>
<gene>
    <name evidence="1" type="ORF">FPSE_01623</name>
</gene>
<keyword evidence="2" id="KW-1185">Reference proteome</keyword>
<protein>
    <submittedName>
        <fullName evidence="1">Uncharacterized protein</fullName>
    </submittedName>
</protein>
<name>K3VRF0_FUSPC</name>
<dbReference type="EMBL" id="AFNW01000051">
    <property type="protein sequence ID" value="EKJ78162.1"/>
    <property type="molecule type" value="Genomic_DNA"/>
</dbReference>
<dbReference type="GeneID" id="20360243"/>
<comment type="caution">
    <text evidence="1">The sequence shown here is derived from an EMBL/GenBank/DDBJ whole genome shotgun (WGS) entry which is preliminary data.</text>
</comment>
<accession>K3VRF0</accession>
<proteinExistence type="predicted"/>
<dbReference type="HOGENOM" id="CLU_2606161_0_0_1"/>
<evidence type="ECO:0000313" key="2">
    <source>
        <dbReference type="Proteomes" id="UP000007978"/>
    </source>
</evidence>